<proteinExistence type="inferred from homology"/>
<sequence>MFHFICKALIHHRAIDSKTTHVRFLQTIPCLNSISNTSTTTDPKSLTVSYLVNSCGLSSETALSASKMVAIESTERPDKVLELLRTFGFTKTHIIRLISKHPPLILVNPEKILRPKIEFFESLGITGPDLPKILCSNKQILLSSLKNQIIPTFDFLRGFVKTNENLICALKQSTRVVRCNIQKVMEPNILTLRAHGVPERNIARLIVLQPQSLMLRIDLFKEVASSIREMGFEPMSRSFILAIRSMSMISKTKWEKKKKLFLDCGWSEDEFFLAFKVQPLCMLCSEKKIRELMEFFVNKVGLKPSDAAKCPNLFLTSLERRLIPRCSVLQVLISKGLIKKDVNIVWVLNSTKEKFENKFVKPYKEDAPEVIKAYQSKIGFQGFNVHWKIGTKKKEA</sequence>
<dbReference type="GO" id="GO:0003676">
    <property type="term" value="F:nucleic acid binding"/>
    <property type="evidence" value="ECO:0007669"/>
    <property type="project" value="InterPro"/>
</dbReference>
<evidence type="ECO:0000313" key="4">
    <source>
        <dbReference type="EMBL" id="KAK9272465.1"/>
    </source>
</evidence>
<dbReference type="Proteomes" id="UP001415857">
    <property type="component" value="Unassembled WGS sequence"/>
</dbReference>
<evidence type="ECO:0000256" key="1">
    <source>
        <dbReference type="ARBA" id="ARBA00007692"/>
    </source>
</evidence>
<comment type="similarity">
    <text evidence="1">Belongs to the mTERF family.</text>
</comment>
<evidence type="ECO:0000256" key="2">
    <source>
        <dbReference type="ARBA" id="ARBA00022472"/>
    </source>
</evidence>
<evidence type="ECO:0000256" key="3">
    <source>
        <dbReference type="ARBA" id="ARBA00022946"/>
    </source>
</evidence>
<dbReference type="AlphaFoldDB" id="A0AAP0NIU3"/>
<dbReference type="SMART" id="SM00733">
    <property type="entry name" value="Mterf"/>
    <property type="match status" value="7"/>
</dbReference>
<keyword evidence="2" id="KW-0804">Transcription</keyword>
<keyword evidence="2" id="KW-0805">Transcription regulation</keyword>
<keyword evidence="2" id="KW-0806">Transcription termination</keyword>
<dbReference type="PANTHER" id="PTHR13068:SF236">
    <property type="entry name" value="OS02G0749800 PROTEIN"/>
    <property type="match status" value="1"/>
</dbReference>
<keyword evidence="3" id="KW-0809">Transit peptide</keyword>
<keyword evidence="5" id="KW-1185">Reference proteome</keyword>
<accession>A0AAP0NIU3</accession>
<dbReference type="GO" id="GO:0006353">
    <property type="term" value="P:DNA-templated transcription termination"/>
    <property type="evidence" value="ECO:0007669"/>
    <property type="project" value="UniProtKB-KW"/>
</dbReference>
<reference evidence="4 5" key="1">
    <citation type="journal article" date="2024" name="Plant J.">
        <title>Genome sequences and population genomics reveal climatic adaptation and genomic divergence between two closely related sweetgum species.</title>
        <authorList>
            <person name="Xu W.Q."/>
            <person name="Ren C.Q."/>
            <person name="Zhang X.Y."/>
            <person name="Comes H.P."/>
            <person name="Liu X.H."/>
            <person name="Li Y.G."/>
            <person name="Kettle C.J."/>
            <person name="Jalonen R."/>
            <person name="Gaisberger H."/>
            <person name="Ma Y.Z."/>
            <person name="Qiu Y.X."/>
        </authorList>
    </citation>
    <scope>NUCLEOTIDE SEQUENCE [LARGE SCALE GENOMIC DNA]</scope>
    <source>
        <strain evidence="4">Hangzhou</strain>
    </source>
</reference>
<gene>
    <name evidence="4" type="ORF">L1049_002838</name>
</gene>
<dbReference type="InterPro" id="IPR003690">
    <property type="entry name" value="MTERF"/>
</dbReference>
<protein>
    <submittedName>
        <fullName evidence="4">Uncharacterized protein</fullName>
    </submittedName>
</protein>
<name>A0AAP0NIU3_LIQFO</name>
<dbReference type="EMBL" id="JBBPBK010000013">
    <property type="protein sequence ID" value="KAK9272465.1"/>
    <property type="molecule type" value="Genomic_DNA"/>
</dbReference>
<organism evidence="4 5">
    <name type="scientific">Liquidambar formosana</name>
    <name type="common">Formosan gum</name>
    <dbReference type="NCBI Taxonomy" id="63359"/>
    <lineage>
        <taxon>Eukaryota</taxon>
        <taxon>Viridiplantae</taxon>
        <taxon>Streptophyta</taxon>
        <taxon>Embryophyta</taxon>
        <taxon>Tracheophyta</taxon>
        <taxon>Spermatophyta</taxon>
        <taxon>Magnoliopsida</taxon>
        <taxon>eudicotyledons</taxon>
        <taxon>Gunneridae</taxon>
        <taxon>Pentapetalae</taxon>
        <taxon>Saxifragales</taxon>
        <taxon>Altingiaceae</taxon>
        <taxon>Liquidambar</taxon>
    </lineage>
</organism>
<dbReference type="FunFam" id="1.25.70.10:FF:000001">
    <property type="entry name" value="Mitochondrial transcription termination factor-like"/>
    <property type="match status" value="1"/>
</dbReference>
<dbReference type="PANTHER" id="PTHR13068">
    <property type="entry name" value="CGI-12 PROTEIN-RELATED"/>
    <property type="match status" value="1"/>
</dbReference>
<dbReference type="Pfam" id="PF02536">
    <property type="entry name" value="mTERF"/>
    <property type="match status" value="2"/>
</dbReference>
<dbReference type="InterPro" id="IPR038538">
    <property type="entry name" value="MTERF_sf"/>
</dbReference>
<dbReference type="Gene3D" id="1.25.70.10">
    <property type="entry name" value="Transcription termination factor 3, mitochondrial"/>
    <property type="match status" value="1"/>
</dbReference>
<evidence type="ECO:0000313" key="5">
    <source>
        <dbReference type="Proteomes" id="UP001415857"/>
    </source>
</evidence>
<comment type="caution">
    <text evidence="4">The sequence shown here is derived from an EMBL/GenBank/DDBJ whole genome shotgun (WGS) entry which is preliminary data.</text>
</comment>